<evidence type="ECO:0000256" key="1">
    <source>
        <dbReference type="ARBA" id="ARBA00004571"/>
    </source>
</evidence>
<dbReference type="GO" id="GO:0015344">
    <property type="term" value="F:siderophore uptake transmembrane transporter activity"/>
    <property type="evidence" value="ECO:0007669"/>
    <property type="project" value="TreeGrafter"/>
</dbReference>
<dbReference type="HOGENOM" id="CLU_008287_18_3_12"/>
<evidence type="ECO:0000259" key="10">
    <source>
        <dbReference type="Pfam" id="PF00593"/>
    </source>
</evidence>
<dbReference type="InterPro" id="IPR012910">
    <property type="entry name" value="Plug_dom"/>
</dbReference>
<comment type="similarity">
    <text evidence="8 9">Belongs to the TonB-dependent receptor family.</text>
</comment>
<dbReference type="AlphaFoldDB" id="E1RCR8"/>
<dbReference type="PANTHER" id="PTHR30069:SF27">
    <property type="entry name" value="BLL4766 PROTEIN"/>
    <property type="match status" value="1"/>
</dbReference>
<gene>
    <name evidence="12" type="ordered locus">Spirs_1015</name>
</gene>
<reference evidence="12 13" key="1">
    <citation type="journal article" date="2010" name="Stand. Genomic Sci.">
        <title>Complete genome sequence of Spirochaeta smaragdinae type strain (SEBR 4228).</title>
        <authorList>
            <person name="Mavromatis K."/>
            <person name="Yasawong M."/>
            <person name="Chertkov O."/>
            <person name="Lapidus A."/>
            <person name="Lucas S."/>
            <person name="Nolan M."/>
            <person name="Del Rio T.G."/>
            <person name="Tice H."/>
            <person name="Cheng J.F."/>
            <person name="Pitluck S."/>
            <person name="Liolios K."/>
            <person name="Ivanova N."/>
            <person name="Tapia R."/>
            <person name="Han C."/>
            <person name="Bruce D."/>
            <person name="Goodwin L."/>
            <person name="Pati A."/>
            <person name="Chen A."/>
            <person name="Palaniappan K."/>
            <person name="Land M."/>
            <person name="Hauser L."/>
            <person name="Chang Y.J."/>
            <person name="Jeffries C.D."/>
            <person name="Detter J.C."/>
            <person name="Rohde M."/>
            <person name="Brambilla E."/>
            <person name="Spring S."/>
            <person name="Goker M."/>
            <person name="Sikorski J."/>
            <person name="Woyke T."/>
            <person name="Bristow J."/>
            <person name="Eisen J.A."/>
            <person name="Markowitz V."/>
            <person name="Hugenholtz P."/>
            <person name="Klenk H.P."/>
            <person name="Kyrpides N.C."/>
        </authorList>
    </citation>
    <scope>NUCLEOTIDE SEQUENCE [LARGE SCALE GENOMIC DNA]</scope>
    <source>
        <strain evidence="13">DSM 11293 / JCM 15392 / SEBR 4228</strain>
    </source>
</reference>
<keyword evidence="12" id="KW-0675">Receptor</keyword>
<dbReference type="eggNOG" id="COG4206">
    <property type="taxonomic scope" value="Bacteria"/>
</dbReference>
<evidence type="ECO:0000256" key="7">
    <source>
        <dbReference type="ARBA" id="ARBA00023237"/>
    </source>
</evidence>
<dbReference type="GO" id="GO:0009279">
    <property type="term" value="C:cell outer membrane"/>
    <property type="evidence" value="ECO:0007669"/>
    <property type="project" value="UniProtKB-SubCell"/>
</dbReference>
<sequence>MNHRFIPIAILVFVLISLWLVPIWAEEETENGEASKISVVVTANRIPTKESETTAEVTVITAGEVQESGVTSIVDLLERVPGIQFRSDSTTAKSQISMGGFGESSFGRVVVMVDGKRLNNPDMSSINWQSISLESIERIEVLHGGGSVLYGSGAIGGVINIITKKQSDPLSLSISSTLESYQSFKEAISAGIARGNGSLSVSGDYYSSDGYRDSSEQQAAHGKITGNLYPTSKLVLDLGLGYSYNYYQMPGGLTKDQLEDDPTEAVNHADESTEHILSADLHGEYQATDKLLFDTLLGYEYKNFSPDMPSWGSYYYDNIYHSLSFQPQASFETTAEGHYPITMVSGIDTRYSYLDSSTYDSAERNNATAETEVSLLSLGGYTNLEVKIGDSIGASGGFRFDGADIFTDDDNAWHIGPAWSIGLRWNPDENSKLYLRHERVFRYPFTDEQITYGTFLPDLEAEKGYLFETGGSIKISSLLEIKGRAYLNLMKHEIVYNTATSQNENLDETRRIGGETELTLKPKPWLTMSGSYAYVLPTFIHGDNEDKEIPLVSKHVAGASLLFALPHRLETELGTSYRGSSYQGGDNANTQEKVDGYVIVDASLRWKPTTRMGNLTIIFSVDNLLDENYASYVYYNSWSDTSSYYPGQGRSCTLSGRYSL</sequence>
<evidence type="ECO:0000256" key="4">
    <source>
        <dbReference type="ARBA" id="ARBA00022692"/>
    </source>
</evidence>
<dbReference type="KEGG" id="ssm:Spirs_1015"/>
<keyword evidence="5 9" id="KW-0798">TonB box</keyword>
<feature type="domain" description="TonB-dependent receptor-like beta-barrel" evidence="10">
    <location>
        <begin position="217"/>
        <end position="624"/>
    </location>
</feature>
<comment type="subcellular location">
    <subcellularLocation>
        <location evidence="1 8">Cell outer membrane</location>
        <topology evidence="1 8">Multi-pass membrane protein</topology>
    </subcellularLocation>
</comment>
<protein>
    <submittedName>
        <fullName evidence="12">TonB-dependent receptor plug</fullName>
    </submittedName>
</protein>
<evidence type="ECO:0000259" key="11">
    <source>
        <dbReference type="Pfam" id="PF07715"/>
    </source>
</evidence>
<keyword evidence="13" id="KW-1185">Reference proteome</keyword>
<dbReference type="EMBL" id="CP002116">
    <property type="protein sequence ID" value="ADK80148.1"/>
    <property type="molecule type" value="Genomic_DNA"/>
</dbReference>
<keyword evidence="7 8" id="KW-0998">Cell outer membrane</keyword>
<evidence type="ECO:0000256" key="8">
    <source>
        <dbReference type="PROSITE-ProRule" id="PRU01360"/>
    </source>
</evidence>
<dbReference type="Gene3D" id="2.170.130.10">
    <property type="entry name" value="TonB-dependent receptor, plug domain"/>
    <property type="match status" value="1"/>
</dbReference>
<organism evidence="12 13">
    <name type="scientific">Sediminispirochaeta smaragdinae (strain DSM 11293 / JCM 15392 / SEBR 4228)</name>
    <name type="common">Spirochaeta smaragdinae</name>
    <dbReference type="NCBI Taxonomy" id="573413"/>
    <lineage>
        <taxon>Bacteria</taxon>
        <taxon>Pseudomonadati</taxon>
        <taxon>Spirochaetota</taxon>
        <taxon>Spirochaetia</taxon>
        <taxon>Spirochaetales</taxon>
        <taxon>Spirochaetaceae</taxon>
        <taxon>Sediminispirochaeta</taxon>
    </lineage>
</organism>
<dbReference type="PANTHER" id="PTHR30069">
    <property type="entry name" value="TONB-DEPENDENT OUTER MEMBRANE RECEPTOR"/>
    <property type="match status" value="1"/>
</dbReference>
<evidence type="ECO:0000256" key="3">
    <source>
        <dbReference type="ARBA" id="ARBA00022452"/>
    </source>
</evidence>
<dbReference type="STRING" id="573413.Spirs_1015"/>
<evidence type="ECO:0000256" key="6">
    <source>
        <dbReference type="ARBA" id="ARBA00023136"/>
    </source>
</evidence>
<dbReference type="Pfam" id="PF00593">
    <property type="entry name" value="TonB_dep_Rec_b-barrel"/>
    <property type="match status" value="1"/>
</dbReference>
<dbReference type="InterPro" id="IPR000531">
    <property type="entry name" value="Beta-barrel_TonB"/>
</dbReference>
<evidence type="ECO:0000256" key="2">
    <source>
        <dbReference type="ARBA" id="ARBA00022448"/>
    </source>
</evidence>
<dbReference type="PROSITE" id="PS52016">
    <property type="entry name" value="TONB_DEPENDENT_REC_3"/>
    <property type="match status" value="1"/>
</dbReference>
<accession>E1RCR8</accession>
<dbReference type="CDD" id="cd01347">
    <property type="entry name" value="ligand_gated_channel"/>
    <property type="match status" value="1"/>
</dbReference>
<name>E1RCR8_SEDSS</name>
<evidence type="ECO:0000256" key="9">
    <source>
        <dbReference type="RuleBase" id="RU003357"/>
    </source>
</evidence>
<keyword evidence="3 8" id="KW-1134">Transmembrane beta strand</keyword>
<evidence type="ECO:0000313" key="13">
    <source>
        <dbReference type="Proteomes" id="UP000002318"/>
    </source>
</evidence>
<keyword evidence="6 8" id="KW-0472">Membrane</keyword>
<dbReference type="Proteomes" id="UP000002318">
    <property type="component" value="Chromosome"/>
</dbReference>
<dbReference type="SUPFAM" id="SSF56935">
    <property type="entry name" value="Porins"/>
    <property type="match status" value="1"/>
</dbReference>
<dbReference type="GO" id="GO:0044718">
    <property type="term" value="P:siderophore transmembrane transport"/>
    <property type="evidence" value="ECO:0007669"/>
    <property type="project" value="TreeGrafter"/>
</dbReference>
<dbReference type="RefSeq" id="WP_013253612.1">
    <property type="nucleotide sequence ID" value="NC_014364.1"/>
</dbReference>
<dbReference type="InterPro" id="IPR037066">
    <property type="entry name" value="Plug_dom_sf"/>
</dbReference>
<proteinExistence type="inferred from homology"/>
<evidence type="ECO:0000313" key="12">
    <source>
        <dbReference type="EMBL" id="ADK80148.1"/>
    </source>
</evidence>
<keyword evidence="4 8" id="KW-0812">Transmembrane</keyword>
<dbReference type="InterPro" id="IPR039426">
    <property type="entry name" value="TonB-dep_rcpt-like"/>
</dbReference>
<feature type="domain" description="TonB-dependent receptor plug" evidence="11">
    <location>
        <begin position="50"/>
        <end position="158"/>
    </location>
</feature>
<dbReference type="OrthoDB" id="101167at2"/>
<evidence type="ECO:0000256" key="5">
    <source>
        <dbReference type="ARBA" id="ARBA00023077"/>
    </source>
</evidence>
<keyword evidence="2 8" id="KW-0813">Transport</keyword>
<dbReference type="InterPro" id="IPR036942">
    <property type="entry name" value="Beta-barrel_TonB_sf"/>
</dbReference>
<dbReference type="Pfam" id="PF07715">
    <property type="entry name" value="Plug"/>
    <property type="match status" value="1"/>
</dbReference>
<dbReference type="Gene3D" id="2.40.170.20">
    <property type="entry name" value="TonB-dependent receptor, beta-barrel domain"/>
    <property type="match status" value="1"/>
</dbReference>